<evidence type="ECO:0000313" key="2">
    <source>
        <dbReference type="Proteomes" id="UP000257139"/>
    </source>
</evidence>
<name>A0A7Z7JBL3_9BURK</name>
<proteinExistence type="predicted"/>
<evidence type="ECO:0000313" key="1">
    <source>
        <dbReference type="EMBL" id="SPC21957.1"/>
    </source>
</evidence>
<dbReference type="AlphaFoldDB" id="A0A7Z7JBL3"/>
<dbReference type="Proteomes" id="UP000257139">
    <property type="component" value="Chromosome CBM2594_b"/>
</dbReference>
<sequence>MAGIIGSLRSMANLLIYKALEPTRKSSNPKCIAKGNADNSMRDGAGCTVPPVRNDPYAAISRHAPDQTGPQGAGWGLPAAAHHHLAFAGRVSYAAAQEL</sequence>
<protein>
    <submittedName>
        <fullName evidence="1">Uncharacterized protein</fullName>
    </submittedName>
</protein>
<reference evidence="1 2" key="1">
    <citation type="submission" date="2018-01" db="EMBL/GenBank/DDBJ databases">
        <authorList>
            <person name="Clerissi C."/>
        </authorList>
    </citation>
    <scope>NUCLEOTIDE SEQUENCE [LARGE SCALE GENOMIC DNA]</scope>
    <source>
        <strain evidence="1">Cupriavidus taiwanensis STM 6021</strain>
    </source>
</reference>
<dbReference type="EMBL" id="LT978514">
    <property type="protein sequence ID" value="SPC21957.1"/>
    <property type="molecule type" value="Genomic_DNA"/>
</dbReference>
<organism evidence="1 2">
    <name type="scientific">Cupriavidus taiwanensis</name>
    <dbReference type="NCBI Taxonomy" id="164546"/>
    <lineage>
        <taxon>Bacteria</taxon>
        <taxon>Pseudomonadati</taxon>
        <taxon>Pseudomonadota</taxon>
        <taxon>Betaproteobacteria</taxon>
        <taxon>Burkholderiales</taxon>
        <taxon>Burkholderiaceae</taxon>
        <taxon>Cupriavidus</taxon>
    </lineage>
</organism>
<accession>A0A7Z7JBL3</accession>
<gene>
    <name evidence="1" type="ORF">CBM2594_B10869</name>
</gene>